<sequence>MVALGYMSSNRPSAQRPVIAKDSSQAASTGPNSTHSYHNLQTFQNEAVATTINAVLKDGLLTPMRSLKPSECQTLIKCVLSKEEPEAALIGTAMVKIPKGLPKGGDWCAYGSSASIVLSPCNTLFEDLQQLREAMLTHVRALHAKDSKAERPEDHSPVDERISSTLLPCSVFHGLSKVSDKVGGYQITSRFGSVLLSARDMAQAVKAVSKSMEESGLSTSRHCIRAKGKDGTYVLDLLYMPSPEGSSQALAASVVLLNHASSILRGVKEDAYLGPVPRIVIISCGLRIWGLGPKDDGNSCMSLTHWELLKGQKGSDRIAALG</sequence>
<reference evidence="2 4" key="1">
    <citation type="journal article" date="2012" name="Nature">
        <title>Algal genomes reveal evolutionary mosaicism and the fate of nucleomorphs.</title>
        <authorList>
            <consortium name="DOE Joint Genome Institute"/>
            <person name="Curtis B.A."/>
            <person name="Tanifuji G."/>
            <person name="Burki F."/>
            <person name="Gruber A."/>
            <person name="Irimia M."/>
            <person name="Maruyama S."/>
            <person name="Arias M.C."/>
            <person name="Ball S.G."/>
            <person name="Gile G.H."/>
            <person name="Hirakawa Y."/>
            <person name="Hopkins J.F."/>
            <person name="Kuo A."/>
            <person name="Rensing S.A."/>
            <person name="Schmutz J."/>
            <person name="Symeonidi A."/>
            <person name="Elias M."/>
            <person name="Eveleigh R.J."/>
            <person name="Herman E.K."/>
            <person name="Klute M.J."/>
            <person name="Nakayama T."/>
            <person name="Obornik M."/>
            <person name="Reyes-Prieto A."/>
            <person name="Armbrust E.V."/>
            <person name="Aves S.J."/>
            <person name="Beiko R.G."/>
            <person name="Coutinho P."/>
            <person name="Dacks J.B."/>
            <person name="Durnford D.G."/>
            <person name="Fast N.M."/>
            <person name="Green B.R."/>
            <person name="Grisdale C.J."/>
            <person name="Hempel F."/>
            <person name="Henrissat B."/>
            <person name="Hoppner M.P."/>
            <person name="Ishida K."/>
            <person name="Kim E."/>
            <person name="Koreny L."/>
            <person name="Kroth P.G."/>
            <person name="Liu Y."/>
            <person name="Malik S.B."/>
            <person name="Maier U.G."/>
            <person name="McRose D."/>
            <person name="Mock T."/>
            <person name="Neilson J.A."/>
            <person name="Onodera N.T."/>
            <person name="Poole A.M."/>
            <person name="Pritham E.J."/>
            <person name="Richards T.A."/>
            <person name="Rocap G."/>
            <person name="Roy S.W."/>
            <person name="Sarai C."/>
            <person name="Schaack S."/>
            <person name="Shirato S."/>
            <person name="Slamovits C.H."/>
            <person name="Spencer D.F."/>
            <person name="Suzuki S."/>
            <person name="Worden A.Z."/>
            <person name="Zauner S."/>
            <person name="Barry K."/>
            <person name="Bell C."/>
            <person name="Bharti A.K."/>
            <person name="Crow J.A."/>
            <person name="Grimwood J."/>
            <person name="Kramer R."/>
            <person name="Lindquist E."/>
            <person name="Lucas S."/>
            <person name="Salamov A."/>
            <person name="McFadden G.I."/>
            <person name="Lane C.E."/>
            <person name="Keeling P.J."/>
            <person name="Gray M.W."/>
            <person name="Grigoriev I.V."/>
            <person name="Archibald J.M."/>
        </authorList>
    </citation>
    <scope>NUCLEOTIDE SEQUENCE</scope>
    <source>
        <strain evidence="2 4">CCMP2712</strain>
    </source>
</reference>
<gene>
    <name evidence="2" type="ORF">GUITHDRAFT_121200</name>
</gene>
<dbReference type="EMBL" id="JH993180">
    <property type="protein sequence ID" value="EKX32609.1"/>
    <property type="molecule type" value="Genomic_DNA"/>
</dbReference>
<protein>
    <submittedName>
        <fullName evidence="2 3">Uncharacterized protein</fullName>
    </submittedName>
</protein>
<accession>L1I9M7</accession>
<evidence type="ECO:0000256" key="1">
    <source>
        <dbReference type="SAM" id="MobiDB-lite"/>
    </source>
</evidence>
<name>L1I9M7_GUITC</name>
<evidence type="ECO:0000313" key="3">
    <source>
        <dbReference type="EnsemblProtists" id="EKX32609"/>
    </source>
</evidence>
<organism evidence="2">
    <name type="scientific">Guillardia theta (strain CCMP2712)</name>
    <name type="common">Cryptophyte</name>
    <dbReference type="NCBI Taxonomy" id="905079"/>
    <lineage>
        <taxon>Eukaryota</taxon>
        <taxon>Cryptophyceae</taxon>
        <taxon>Pyrenomonadales</taxon>
        <taxon>Geminigeraceae</taxon>
        <taxon>Guillardia</taxon>
    </lineage>
</organism>
<evidence type="ECO:0000313" key="4">
    <source>
        <dbReference type="Proteomes" id="UP000011087"/>
    </source>
</evidence>
<dbReference type="EnsemblProtists" id="EKX32609">
    <property type="protein sequence ID" value="EKX32609"/>
    <property type="gene ID" value="GUITHDRAFT_121200"/>
</dbReference>
<dbReference type="HOGENOM" id="CLU_864483_0_0_1"/>
<feature type="compositionally biased region" description="Polar residues" evidence="1">
    <location>
        <begin position="22"/>
        <end position="37"/>
    </location>
</feature>
<dbReference type="GeneID" id="17289348"/>
<proteinExistence type="predicted"/>
<dbReference type="KEGG" id="gtt:GUITHDRAFT_121200"/>
<dbReference type="Proteomes" id="UP000011087">
    <property type="component" value="Unassembled WGS sequence"/>
</dbReference>
<reference evidence="3" key="3">
    <citation type="submission" date="2016-03" db="UniProtKB">
        <authorList>
            <consortium name="EnsemblProtists"/>
        </authorList>
    </citation>
    <scope>IDENTIFICATION</scope>
</reference>
<feature type="region of interest" description="Disordered" evidence="1">
    <location>
        <begin position="1"/>
        <end position="37"/>
    </location>
</feature>
<dbReference type="AlphaFoldDB" id="L1I9M7"/>
<evidence type="ECO:0000313" key="2">
    <source>
        <dbReference type="EMBL" id="EKX32609.1"/>
    </source>
</evidence>
<reference evidence="4" key="2">
    <citation type="submission" date="2012-11" db="EMBL/GenBank/DDBJ databases">
        <authorList>
            <person name="Kuo A."/>
            <person name="Curtis B.A."/>
            <person name="Tanifuji G."/>
            <person name="Burki F."/>
            <person name="Gruber A."/>
            <person name="Irimia M."/>
            <person name="Maruyama S."/>
            <person name="Arias M.C."/>
            <person name="Ball S.G."/>
            <person name="Gile G.H."/>
            <person name="Hirakawa Y."/>
            <person name="Hopkins J.F."/>
            <person name="Rensing S.A."/>
            <person name="Schmutz J."/>
            <person name="Symeonidi A."/>
            <person name="Elias M."/>
            <person name="Eveleigh R.J."/>
            <person name="Herman E.K."/>
            <person name="Klute M.J."/>
            <person name="Nakayama T."/>
            <person name="Obornik M."/>
            <person name="Reyes-Prieto A."/>
            <person name="Armbrust E.V."/>
            <person name="Aves S.J."/>
            <person name="Beiko R.G."/>
            <person name="Coutinho P."/>
            <person name="Dacks J.B."/>
            <person name="Durnford D.G."/>
            <person name="Fast N.M."/>
            <person name="Green B.R."/>
            <person name="Grisdale C."/>
            <person name="Hempe F."/>
            <person name="Henrissat B."/>
            <person name="Hoppner M.P."/>
            <person name="Ishida K.-I."/>
            <person name="Kim E."/>
            <person name="Koreny L."/>
            <person name="Kroth P.G."/>
            <person name="Liu Y."/>
            <person name="Malik S.-B."/>
            <person name="Maier U.G."/>
            <person name="McRose D."/>
            <person name="Mock T."/>
            <person name="Neilson J.A."/>
            <person name="Onodera N.T."/>
            <person name="Poole A.M."/>
            <person name="Pritham E.J."/>
            <person name="Richards T.A."/>
            <person name="Rocap G."/>
            <person name="Roy S.W."/>
            <person name="Sarai C."/>
            <person name="Schaack S."/>
            <person name="Shirato S."/>
            <person name="Slamovits C.H."/>
            <person name="Spencer D.F."/>
            <person name="Suzuki S."/>
            <person name="Worden A.Z."/>
            <person name="Zauner S."/>
            <person name="Barry K."/>
            <person name="Bell C."/>
            <person name="Bharti A.K."/>
            <person name="Crow J.A."/>
            <person name="Grimwood J."/>
            <person name="Kramer R."/>
            <person name="Lindquist E."/>
            <person name="Lucas S."/>
            <person name="Salamov A."/>
            <person name="McFadden G.I."/>
            <person name="Lane C.E."/>
            <person name="Keeling P.J."/>
            <person name="Gray M.W."/>
            <person name="Grigoriev I.V."/>
            <person name="Archibald J.M."/>
        </authorList>
    </citation>
    <scope>NUCLEOTIDE SEQUENCE</scope>
    <source>
        <strain evidence="4">CCMP2712</strain>
    </source>
</reference>
<dbReference type="PaxDb" id="55529-EKX32609"/>
<keyword evidence="4" id="KW-1185">Reference proteome</keyword>
<dbReference type="RefSeq" id="XP_005819589.1">
    <property type="nucleotide sequence ID" value="XM_005819532.1"/>
</dbReference>